<name>A0A485KTH7_9STRA</name>
<keyword evidence="2" id="KW-0433">Leucine-rich repeat</keyword>
<dbReference type="EMBL" id="VJMH01005284">
    <property type="protein sequence ID" value="KAF0697859.1"/>
    <property type="molecule type" value="Genomic_DNA"/>
</dbReference>
<keyword evidence="1" id="KW-0723">Serine/threonine-protein kinase</keyword>
<protein>
    <submittedName>
        <fullName evidence="11">Aste57867_11481 protein</fullName>
    </submittedName>
</protein>
<evidence type="ECO:0000256" key="2">
    <source>
        <dbReference type="ARBA" id="ARBA00022614"/>
    </source>
</evidence>
<dbReference type="InterPro" id="IPR032675">
    <property type="entry name" value="LRR_dom_sf"/>
</dbReference>
<dbReference type="GO" id="GO:0004674">
    <property type="term" value="F:protein serine/threonine kinase activity"/>
    <property type="evidence" value="ECO:0007669"/>
    <property type="project" value="UniProtKB-KW"/>
</dbReference>
<evidence type="ECO:0000256" key="7">
    <source>
        <dbReference type="SAM" id="Phobius"/>
    </source>
</evidence>
<evidence type="ECO:0000256" key="6">
    <source>
        <dbReference type="PROSITE-ProRule" id="PRU10141"/>
    </source>
</evidence>
<accession>A0A485KTH7</accession>
<keyword evidence="8" id="KW-0732">Signal</keyword>
<evidence type="ECO:0000256" key="5">
    <source>
        <dbReference type="ARBA" id="ARBA00022840"/>
    </source>
</evidence>
<keyword evidence="4 6" id="KW-0547">Nucleotide-binding</keyword>
<feature type="transmembrane region" description="Helical" evidence="7">
    <location>
        <begin position="318"/>
        <end position="340"/>
    </location>
</feature>
<keyword evidence="3" id="KW-0677">Repeat</keyword>
<keyword evidence="7" id="KW-1133">Transmembrane helix</keyword>
<keyword evidence="12" id="KW-1185">Reference proteome</keyword>
<feature type="domain" description="Protein kinase" evidence="9">
    <location>
        <begin position="390"/>
        <end position="650"/>
    </location>
</feature>
<dbReference type="InterPro" id="IPR017441">
    <property type="entry name" value="Protein_kinase_ATP_BS"/>
</dbReference>
<dbReference type="OrthoDB" id="4062651at2759"/>
<evidence type="ECO:0000313" key="11">
    <source>
        <dbReference type="EMBL" id="VFT88342.1"/>
    </source>
</evidence>
<dbReference type="InterPro" id="IPR011009">
    <property type="entry name" value="Kinase-like_dom_sf"/>
</dbReference>
<keyword evidence="7" id="KW-0472">Membrane</keyword>
<evidence type="ECO:0000256" key="1">
    <source>
        <dbReference type="ARBA" id="ARBA00022527"/>
    </source>
</evidence>
<dbReference type="PROSITE" id="PS00107">
    <property type="entry name" value="PROTEIN_KINASE_ATP"/>
    <property type="match status" value="1"/>
</dbReference>
<dbReference type="AlphaFoldDB" id="A0A485KTH7"/>
<reference evidence="10" key="2">
    <citation type="submission" date="2019-06" db="EMBL/GenBank/DDBJ databases">
        <title>Genomics analysis of Aphanomyces spp. identifies a new class of oomycete effector associated with host adaptation.</title>
        <authorList>
            <person name="Gaulin E."/>
        </authorList>
    </citation>
    <scope>NUCLEOTIDE SEQUENCE</scope>
    <source>
        <strain evidence="10">CBS 578.67</strain>
    </source>
</reference>
<dbReference type="GO" id="GO:0005524">
    <property type="term" value="F:ATP binding"/>
    <property type="evidence" value="ECO:0007669"/>
    <property type="project" value="UniProtKB-UniRule"/>
</dbReference>
<dbReference type="InterPro" id="IPR001245">
    <property type="entry name" value="Ser-Thr/Tyr_kinase_cat_dom"/>
</dbReference>
<dbReference type="InterPro" id="IPR000719">
    <property type="entry name" value="Prot_kinase_dom"/>
</dbReference>
<keyword evidence="7" id="KW-0812">Transmembrane</keyword>
<keyword evidence="1" id="KW-0418">Kinase</keyword>
<dbReference type="PANTHER" id="PTHR44329:SF214">
    <property type="entry name" value="PROTEIN KINASE DOMAIN-CONTAINING PROTEIN"/>
    <property type="match status" value="1"/>
</dbReference>
<organism evidence="11 12">
    <name type="scientific">Aphanomyces stellatus</name>
    <dbReference type="NCBI Taxonomy" id="120398"/>
    <lineage>
        <taxon>Eukaryota</taxon>
        <taxon>Sar</taxon>
        <taxon>Stramenopiles</taxon>
        <taxon>Oomycota</taxon>
        <taxon>Saprolegniomycetes</taxon>
        <taxon>Saprolegniales</taxon>
        <taxon>Verrucalvaceae</taxon>
        <taxon>Aphanomyces</taxon>
    </lineage>
</organism>
<gene>
    <name evidence="11" type="primary">Aste57867_11481</name>
    <name evidence="10" type="ORF">As57867_011438</name>
    <name evidence="11" type="ORF">ASTE57867_11481</name>
</gene>
<evidence type="ECO:0000259" key="9">
    <source>
        <dbReference type="PROSITE" id="PS50011"/>
    </source>
</evidence>
<evidence type="ECO:0000313" key="10">
    <source>
        <dbReference type="EMBL" id="KAF0697859.1"/>
    </source>
</evidence>
<evidence type="ECO:0000256" key="3">
    <source>
        <dbReference type="ARBA" id="ARBA00022737"/>
    </source>
</evidence>
<proteinExistence type="predicted"/>
<dbReference type="SUPFAM" id="SSF56112">
    <property type="entry name" value="Protein kinase-like (PK-like)"/>
    <property type="match status" value="1"/>
</dbReference>
<dbReference type="PROSITE" id="PS00108">
    <property type="entry name" value="PROTEIN_KINASE_ST"/>
    <property type="match status" value="1"/>
</dbReference>
<dbReference type="Gene3D" id="1.10.510.10">
    <property type="entry name" value="Transferase(Phosphotransferase) domain 1"/>
    <property type="match status" value="1"/>
</dbReference>
<reference evidence="11 12" key="1">
    <citation type="submission" date="2019-03" db="EMBL/GenBank/DDBJ databases">
        <authorList>
            <person name="Gaulin E."/>
            <person name="Dumas B."/>
        </authorList>
    </citation>
    <scope>NUCLEOTIDE SEQUENCE [LARGE SCALE GENOMIC DNA]</scope>
    <source>
        <strain evidence="11">CBS 568.67</strain>
    </source>
</reference>
<dbReference type="InterPro" id="IPR001611">
    <property type="entry name" value="Leu-rich_rpt"/>
</dbReference>
<dbReference type="PROSITE" id="PS51450">
    <property type="entry name" value="LRR"/>
    <property type="match status" value="1"/>
</dbReference>
<dbReference type="Gene3D" id="3.80.10.10">
    <property type="entry name" value="Ribonuclease Inhibitor"/>
    <property type="match status" value="1"/>
</dbReference>
<dbReference type="Pfam" id="PF00069">
    <property type="entry name" value="Pkinase"/>
    <property type="match status" value="1"/>
</dbReference>
<keyword evidence="5 6" id="KW-0067">ATP-binding</keyword>
<dbReference type="PRINTS" id="PR00109">
    <property type="entry name" value="TYRKINASE"/>
</dbReference>
<dbReference type="EMBL" id="CAADRA010005305">
    <property type="protein sequence ID" value="VFT88342.1"/>
    <property type="molecule type" value="Genomic_DNA"/>
</dbReference>
<evidence type="ECO:0000256" key="4">
    <source>
        <dbReference type="ARBA" id="ARBA00022741"/>
    </source>
</evidence>
<sequence length="663" mass="73975">MQLLSLVTLLLVSSKSQGRVSNCPYSNAPSNVKVVAAFNKAQCQDIYLSSPCLVDRNCNPMAGDANVSAIGSYIDVPDSNWTFGDPDLTSGTTPIDVTYMVFPNTVTSLEFDGLQFSLPPAFVWPANLTSLYLQQNALFSIPAVPSTLTSLGLTMNNLTDSTELQKLPTTLFYLDLSQNTYTQLTNLNWAHMSYVFLDDNFSLKRIENVTFSSKLKNIDLSYLKLDQWIMDNTTYATLNALVPQTQGQDRRLIGETVYIGYGYQGLSITSNATECQAKNGVIQYLWNDTSSRTGSNAVFTVCVLKDASPNSYTTKSSLSAWVIAGVCTVVLVLVGLSIFVMRRRQLKAQKDLEEMRDLYELTHTPILSRGEEAGLDMHELTLCRLDESNLKLQRKLGSGAFADVWLGTFQEESVAVKKMHASKVTVNQLQSFVEEIKLLSTFDSPYIVKFIGAAWTRPSDVKCVMELMDGGDLKDYLDSHKAEEFMWHDKYRHMHSIVEGLVYLHSLNIIHRDLKSRNVLLDSRKGTKLTDFGISKEDMQATMTMGVGTFRWMAPEVVQDKAYGISADIYSFGVILSELDTHDTPYENLTNPANGQPISDAAIIVKVVQGSIKPKFSPHCPKWVLDMAMRCLAFNPIDRPTATELSHTIRMELRNLGSYMVSL</sequence>
<feature type="signal peptide" evidence="8">
    <location>
        <begin position="1"/>
        <end position="18"/>
    </location>
</feature>
<evidence type="ECO:0000313" key="12">
    <source>
        <dbReference type="Proteomes" id="UP000332933"/>
    </source>
</evidence>
<dbReference type="InterPro" id="IPR008271">
    <property type="entry name" value="Ser/Thr_kinase_AS"/>
</dbReference>
<feature type="binding site" evidence="6">
    <location>
        <position position="418"/>
    </location>
    <ligand>
        <name>ATP</name>
        <dbReference type="ChEBI" id="CHEBI:30616"/>
    </ligand>
</feature>
<dbReference type="InterPro" id="IPR051681">
    <property type="entry name" value="Ser/Thr_Kinases-Pseudokinases"/>
</dbReference>
<evidence type="ECO:0000256" key="8">
    <source>
        <dbReference type="SAM" id="SignalP"/>
    </source>
</evidence>
<keyword evidence="1" id="KW-0808">Transferase</keyword>
<dbReference type="PANTHER" id="PTHR44329">
    <property type="entry name" value="SERINE/THREONINE-PROTEIN KINASE TNNI3K-RELATED"/>
    <property type="match status" value="1"/>
</dbReference>
<feature type="chain" id="PRO_5033437120" evidence="8">
    <location>
        <begin position="19"/>
        <end position="663"/>
    </location>
</feature>
<dbReference type="PROSITE" id="PS50011">
    <property type="entry name" value="PROTEIN_KINASE_DOM"/>
    <property type="match status" value="1"/>
</dbReference>
<dbReference type="SUPFAM" id="SSF52058">
    <property type="entry name" value="L domain-like"/>
    <property type="match status" value="1"/>
</dbReference>
<dbReference type="SMART" id="SM00220">
    <property type="entry name" value="S_TKc"/>
    <property type="match status" value="1"/>
</dbReference>
<dbReference type="Proteomes" id="UP000332933">
    <property type="component" value="Unassembled WGS sequence"/>
</dbReference>